<sequence length="82" mass="9519">MDFIRFINDLKMSSDRDAQALAASYGVRLSIEEIRALRPLLDDISLHWLFTGVPPEFVEKVKRAVGERKGEELFQYYLDSLK</sequence>
<evidence type="ECO:0000313" key="2">
    <source>
        <dbReference type="Proteomes" id="UP001597231"/>
    </source>
</evidence>
<gene>
    <name evidence="1" type="ORF">ACFQ38_01950</name>
</gene>
<comment type="caution">
    <text evidence="1">The sequence shown here is derived from an EMBL/GenBank/DDBJ whole genome shotgun (WGS) entry which is preliminary data.</text>
</comment>
<reference evidence="2" key="1">
    <citation type="journal article" date="2019" name="Int. J. Syst. Evol. Microbiol.">
        <title>The Global Catalogue of Microorganisms (GCM) 10K type strain sequencing project: providing services to taxonomists for standard genome sequencing and annotation.</title>
        <authorList>
            <consortium name="The Broad Institute Genomics Platform"/>
            <consortium name="The Broad Institute Genome Sequencing Center for Infectious Disease"/>
            <person name="Wu L."/>
            <person name="Ma J."/>
        </authorList>
    </citation>
    <scope>NUCLEOTIDE SEQUENCE [LARGE SCALE GENOMIC DNA]</scope>
    <source>
        <strain evidence="2">CCUG 53915</strain>
    </source>
</reference>
<name>A0ABW3TUF8_9BACL</name>
<accession>A0ABW3TUF8</accession>
<proteinExistence type="predicted"/>
<evidence type="ECO:0000313" key="1">
    <source>
        <dbReference type="EMBL" id="MFD1203894.1"/>
    </source>
</evidence>
<keyword evidence="2" id="KW-1185">Reference proteome</keyword>
<dbReference type="RefSeq" id="WP_336822633.1">
    <property type="nucleotide sequence ID" value="NZ_JBHTLT010000013.1"/>
</dbReference>
<organism evidence="1 2">
    <name type="scientific">Sporosarcina contaminans</name>
    <dbReference type="NCBI Taxonomy" id="633403"/>
    <lineage>
        <taxon>Bacteria</taxon>
        <taxon>Bacillati</taxon>
        <taxon>Bacillota</taxon>
        <taxon>Bacilli</taxon>
        <taxon>Bacillales</taxon>
        <taxon>Caryophanaceae</taxon>
        <taxon>Sporosarcina</taxon>
    </lineage>
</organism>
<protein>
    <submittedName>
        <fullName evidence="1">Uncharacterized protein</fullName>
    </submittedName>
</protein>
<dbReference type="Proteomes" id="UP001597231">
    <property type="component" value="Unassembled WGS sequence"/>
</dbReference>
<dbReference type="EMBL" id="JBHTLT010000013">
    <property type="protein sequence ID" value="MFD1203894.1"/>
    <property type="molecule type" value="Genomic_DNA"/>
</dbReference>